<keyword evidence="1 11" id="KW-1003">Cell membrane</keyword>
<comment type="PTM">
    <text evidence="11">Is synthesized initially as an inactive proenzyme. Formation of the active enzyme involves a self-maturation process in which the active site pyruvoyl group is generated from an internal serine residue via an autocatalytic post-translational modification. Two non-identical subunits are generated from the proenzyme in this reaction, and the pyruvate is formed at the N-terminus of the alpha chain, which is derived from the carboxyl end of the proenzyme. The post-translation cleavage follows an unusual pathway, termed non-hydrolytic serinolysis, in which the side chain hydroxyl group of the serine supplies its oxygen atom to form the C-terminus of the beta chain, while the remainder of the serine residue undergoes an oxidative deamination to produce ammonia and the pyruvoyl prosthetic group on the alpha chain.</text>
</comment>
<dbReference type="OrthoDB" id="9790893at2"/>
<comment type="subunit">
    <text evidence="11">Heterodimer of a large membrane-associated beta subunit and a small pyruvoyl-containing alpha subunit.</text>
</comment>
<keyword evidence="7 11" id="KW-0594">Phospholipid biosynthesis</keyword>
<evidence type="ECO:0000256" key="7">
    <source>
        <dbReference type="ARBA" id="ARBA00023209"/>
    </source>
</evidence>
<feature type="modified residue" description="Pyruvic acid (Ser); by autocatalysis" evidence="11">
    <location>
        <position position="204"/>
    </location>
</feature>
<dbReference type="PANTHER" id="PTHR35809">
    <property type="entry name" value="ARCHAETIDYLSERINE DECARBOXYLASE PROENZYME-RELATED"/>
    <property type="match status" value="1"/>
</dbReference>
<evidence type="ECO:0000256" key="8">
    <source>
        <dbReference type="ARBA" id="ARBA00023239"/>
    </source>
</evidence>
<feature type="active site" description="Schiff-base intermediate with substrate; via pyruvic acid" evidence="11">
    <location>
        <position position="204"/>
    </location>
</feature>
<keyword evidence="8 11" id="KW-0456">Lyase</keyword>
<evidence type="ECO:0000256" key="11">
    <source>
        <dbReference type="HAMAP-Rule" id="MF_00664"/>
    </source>
</evidence>
<accession>A0A5C4M4R4</accession>
<keyword evidence="9 11" id="KW-1208">Phospholipid metabolism</keyword>
<dbReference type="EC" id="4.1.1.65" evidence="11"/>
<evidence type="ECO:0000256" key="6">
    <source>
        <dbReference type="ARBA" id="ARBA00023145"/>
    </source>
</evidence>
<keyword evidence="10 11" id="KW-0670">Pyruvate</keyword>
<dbReference type="UniPathway" id="UPA00558">
    <property type="reaction ID" value="UER00616"/>
</dbReference>
<evidence type="ECO:0000256" key="10">
    <source>
        <dbReference type="ARBA" id="ARBA00023317"/>
    </source>
</evidence>
<dbReference type="HAMAP" id="MF_00664">
    <property type="entry name" value="PS_decarb_PSD_A"/>
    <property type="match status" value="1"/>
</dbReference>
<evidence type="ECO:0000256" key="2">
    <source>
        <dbReference type="ARBA" id="ARBA00022516"/>
    </source>
</evidence>
<keyword evidence="2 11" id="KW-0444">Lipid biosynthesis</keyword>
<dbReference type="GO" id="GO:0004609">
    <property type="term" value="F:phosphatidylserine decarboxylase activity"/>
    <property type="evidence" value="ECO:0007669"/>
    <property type="project" value="UniProtKB-UniRule"/>
</dbReference>
<evidence type="ECO:0000256" key="1">
    <source>
        <dbReference type="ARBA" id="ARBA00022475"/>
    </source>
</evidence>
<evidence type="ECO:0000256" key="4">
    <source>
        <dbReference type="ARBA" id="ARBA00023098"/>
    </source>
</evidence>
<evidence type="ECO:0000313" key="12">
    <source>
        <dbReference type="EMBL" id="TNC28098.1"/>
    </source>
</evidence>
<evidence type="ECO:0000256" key="9">
    <source>
        <dbReference type="ARBA" id="ARBA00023264"/>
    </source>
</evidence>
<evidence type="ECO:0000256" key="5">
    <source>
        <dbReference type="ARBA" id="ARBA00023136"/>
    </source>
</evidence>
<feature type="chain" id="PRO_5023409659" description="Phosphatidylserine decarboxylase alpha chain" evidence="11">
    <location>
        <begin position="204"/>
        <end position="239"/>
    </location>
</feature>
<keyword evidence="5 11" id="KW-0472">Membrane</keyword>
<proteinExistence type="inferred from homology"/>
<dbReference type="RefSeq" id="WP_139095715.1">
    <property type="nucleotide sequence ID" value="NZ_VDFW01000004.1"/>
</dbReference>
<comment type="similarity">
    <text evidence="11">Belongs to the phosphatidylserine decarboxylase family. PSD-A subfamily.</text>
</comment>
<dbReference type="Proteomes" id="UP000305546">
    <property type="component" value="Unassembled WGS sequence"/>
</dbReference>
<dbReference type="NCBIfam" id="NF003679">
    <property type="entry name" value="PRK05305.1-3"/>
    <property type="match status" value="1"/>
</dbReference>
<comment type="subcellular location">
    <subcellularLocation>
        <location evidence="11">Cell membrane</location>
        <topology evidence="11">Peripheral membrane protein</topology>
    </subcellularLocation>
</comment>
<keyword evidence="6 11" id="KW-0865">Zymogen</keyword>
<comment type="pathway">
    <text evidence="11">Phospholipid metabolism; phosphatidylethanolamine biosynthesis; phosphatidylethanolamine from CDP-diacylglycerol: step 2/2.</text>
</comment>
<reference evidence="12 13" key="1">
    <citation type="submission" date="2019-06" db="EMBL/GenBank/DDBJ databases">
        <title>Amycolatopsis alkalitolerans sp. nov., isolated from Gastrodia elata Blume.</title>
        <authorList>
            <person name="Narsing Rao M.P."/>
            <person name="Li W.J."/>
        </authorList>
    </citation>
    <scope>NUCLEOTIDE SEQUENCE [LARGE SCALE GENOMIC DNA]</scope>
    <source>
        <strain evidence="12 13">SYSUP0005</strain>
    </source>
</reference>
<dbReference type="InterPro" id="IPR033175">
    <property type="entry name" value="PSD-A"/>
</dbReference>
<dbReference type="GO" id="GO:0006646">
    <property type="term" value="P:phosphatidylethanolamine biosynthetic process"/>
    <property type="evidence" value="ECO:0007669"/>
    <property type="project" value="UniProtKB-UniRule"/>
</dbReference>
<feature type="chain" id="PRO_5023409660" description="Phosphatidylserine decarboxylase beta chain" evidence="11">
    <location>
        <begin position="1"/>
        <end position="203"/>
    </location>
</feature>
<dbReference type="Pfam" id="PF02666">
    <property type="entry name" value="PS_Dcarbxylase"/>
    <property type="match status" value="1"/>
</dbReference>
<comment type="caution">
    <text evidence="12">The sequence shown here is derived from an EMBL/GenBank/DDBJ whole genome shotgun (WGS) entry which is preliminary data.</text>
</comment>
<dbReference type="PANTHER" id="PTHR35809:SF1">
    <property type="entry name" value="ARCHAETIDYLSERINE DECARBOXYLASE PROENZYME-RELATED"/>
    <property type="match status" value="1"/>
</dbReference>
<gene>
    <name evidence="11" type="primary">psd</name>
    <name evidence="12" type="ORF">FG385_06630</name>
</gene>
<dbReference type="InterPro" id="IPR003817">
    <property type="entry name" value="PS_Dcarbxylase"/>
</dbReference>
<feature type="site" description="Cleavage (non-hydrolytic); by autocatalysis" evidence="11">
    <location>
        <begin position="203"/>
        <end position="204"/>
    </location>
</feature>
<evidence type="ECO:0000313" key="13">
    <source>
        <dbReference type="Proteomes" id="UP000305546"/>
    </source>
</evidence>
<sequence>MSPKPPEQAGNAVAHALQLARETLPPMHPAGRPFVAGGLAATLLLRRLSKPLGTIVGLATLGTAAFFREPRRVPPERDGLVLAAADGLVSLIEQATPPPELGLPAEPRQRVSVFLSLFDVHVQRAPATGIVERIAYRPGKFLSADLDKASDDNERNSVLLRTVDGHELVIVQIAGLIARRILCETAEGDKISAGQTYGLIRFGSRVDHYLPPGSRILVGKGQRTIGGETPLAELPQGKD</sequence>
<comment type="catalytic activity">
    <reaction evidence="11">
        <text>a 1,2-diacyl-sn-glycero-3-phospho-L-serine + H(+) = a 1,2-diacyl-sn-glycero-3-phosphoethanolamine + CO2</text>
        <dbReference type="Rhea" id="RHEA:20828"/>
        <dbReference type="ChEBI" id="CHEBI:15378"/>
        <dbReference type="ChEBI" id="CHEBI:16526"/>
        <dbReference type="ChEBI" id="CHEBI:57262"/>
        <dbReference type="ChEBI" id="CHEBI:64612"/>
        <dbReference type="EC" id="4.1.1.65"/>
    </reaction>
</comment>
<keyword evidence="4 11" id="KW-0443">Lipid metabolism</keyword>
<name>A0A5C4M4R4_9PSEU</name>
<protein>
    <recommendedName>
        <fullName evidence="11">Phosphatidylserine decarboxylase proenzyme</fullName>
        <ecNumber evidence="11">4.1.1.65</ecNumber>
    </recommendedName>
    <component>
        <recommendedName>
            <fullName evidence="11">Phosphatidylserine decarboxylase alpha chain</fullName>
        </recommendedName>
    </component>
    <component>
        <recommendedName>
            <fullName evidence="11">Phosphatidylserine decarboxylase beta chain</fullName>
        </recommendedName>
    </component>
</protein>
<keyword evidence="3 11" id="KW-0210">Decarboxylase</keyword>
<dbReference type="AlphaFoldDB" id="A0A5C4M4R4"/>
<evidence type="ECO:0000256" key="3">
    <source>
        <dbReference type="ARBA" id="ARBA00022793"/>
    </source>
</evidence>
<dbReference type="EMBL" id="VDFW01000004">
    <property type="protein sequence ID" value="TNC28098.1"/>
    <property type="molecule type" value="Genomic_DNA"/>
</dbReference>
<dbReference type="GO" id="GO:0005886">
    <property type="term" value="C:plasma membrane"/>
    <property type="evidence" value="ECO:0007669"/>
    <property type="project" value="UniProtKB-SubCell"/>
</dbReference>
<comment type="cofactor">
    <cofactor evidence="11">
        <name>pyruvate</name>
        <dbReference type="ChEBI" id="CHEBI:15361"/>
    </cofactor>
    <text evidence="11">Binds 1 pyruvoyl group covalently per subunit.</text>
</comment>
<comment type="function">
    <text evidence="11">Catalyzes the formation of phosphatidylethanolamine (PtdEtn) from phosphatidylserine (PtdSer).</text>
</comment>
<organism evidence="12 13">
    <name type="scientific">Amycolatopsis alkalitolerans</name>
    <dbReference type="NCBI Taxonomy" id="2547244"/>
    <lineage>
        <taxon>Bacteria</taxon>
        <taxon>Bacillati</taxon>
        <taxon>Actinomycetota</taxon>
        <taxon>Actinomycetes</taxon>
        <taxon>Pseudonocardiales</taxon>
        <taxon>Pseudonocardiaceae</taxon>
        <taxon>Amycolatopsis</taxon>
    </lineage>
</organism>
<keyword evidence="13" id="KW-1185">Reference proteome</keyword>